<sequence>MSVRCARAPEPGGRARPSRPSRPSRPGAWGRTASSSAGRPARSRAAALRRSAGDGWTWWVSVSWPGPPHATGLKLSTSH</sequence>
<accession>A0A4Q5JC87</accession>
<feature type="compositionally biased region" description="Low complexity" evidence="1">
    <location>
        <begin position="1"/>
        <end position="15"/>
    </location>
</feature>
<name>A0A4Q5JC87_9ACTN</name>
<comment type="caution">
    <text evidence="2">The sequence shown here is derived from an EMBL/GenBank/DDBJ whole genome shotgun (WGS) entry which is preliminary data.</text>
</comment>
<feature type="compositionally biased region" description="Low complexity" evidence="1">
    <location>
        <begin position="24"/>
        <end position="48"/>
    </location>
</feature>
<evidence type="ECO:0000313" key="3">
    <source>
        <dbReference type="Proteomes" id="UP000291189"/>
    </source>
</evidence>
<proteinExistence type="predicted"/>
<keyword evidence="3" id="KW-1185">Reference proteome</keyword>
<dbReference type="EMBL" id="SDPU01000001">
    <property type="protein sequence ID" value="RYU15778.1"/>
    <property type="molecule type" value="Genomic_DNA"/>
</dbReference>
<protein>
    <submittedName>
        <fullName evidence="2">Uncharacterized protein</fullName>
    </submittedName>
</protein>
<gene>
    <name evidence="2" type="ORF">ETU37_01290</name>
</gene>
<evidence type="ECO:0000313" key="2">
    <source>
        <dbReference type="EMBL" id="RYU15778.1"/>
    </source>
</evidence>
<dbReference type="Proteomes" id="UP000291189">
    <property type="component" value="Unassembled WGS sequence"/>
</dbReference>
<evidence type="ECO:0000256" key="1">
    <source>
        <dbReference type="SAM" id="MobiDB-lite"/>
    </source>
</evidence>
<reference evidence="2 3" key="1">
    <citation type="submission" date="2019-01" db="EMBL/GenBank/DDBJ databases">
        <title>Nocardioides guangzhouensis sp. nov., an actinobacterium isolated from soil.</title>
        <authorList>
            <person name="Fu Y."/>
            <person name="Cai Y."/>
            <person name="Lin Z."/>
            <person name="Chen P."/>
        </authorList>
    </citation>
    <scope>NUCLEOTIDE SEQUENCE [LARGE SCALE GENOMIC DNA]</scope>
    <source>
        <strain evidence="2 3">NBRC 105384</strain>
    </source>
</reference>
<dbReference type="AlphaFoldDB" id="A0A4Q5JC87"/>
<organism evidence="2 3">
    <name type="scientific">Nocardioides iriomotensis</name>
    <dbReference type="NCBI Taxonomy" id="715784"/>
    <lineage>
        <taxon>Bacteria</taxon>
        <taxon>Bacillati</taxon>
        <taxon>Actinomycetota</taxon>
        <taxon>Actinomycetes</taxon>
        <taxon>Propionibacteriales</taxon>
        <taxon>Nocardioidaceae</taxon>
        <taxon>Nocardioides</taxon>
    </lineage>
</organism>
<feature type="region of interest" description="Disordered" evidence="1">
    <location>
        <begin position="1"/>
        <end position="48"/>
    </location>
</feature>